<organism evidence="1 2">
    <name type="scientific">Paenibacillus helianthi</name>
    <dbReference type="NCBI Taxonomy" id="1349432"/>
    <lineage>
        <taxon>Bacteria</taxon>
        <taxon>Bacillati</taxon>
        <taxon>Bacillota</taxon>
        <taxon>Bacilli</taxon>
        <taxon>Bacillales</taxon>
        <taxon>Paenibacillaceae</taxon>
        <taxon>Paenibacillus</taxon>
    </lineage>
</organism>
<protein>
    <submittedName>
        <fullName evidence="1">Uncharacterized protein</fullName>
    </submittedName>
</protein>
<evidence type="ECO:0000313" key="2">
    <source>
        <dbReference type="Proteomes" id="UP000186058"/>
    </source>
</evidence>
<gene>
    <name evidence="1" type="ORF">A3844_06115</name>
</gene>
<comment type="caution">
    <text evidence="1">The sequence shown here is derived from an EMBL/GenBank/DDBJ whole genome shotgun (WGS) entry which is preliminary data.</text>
</comment>
<proteinExistence type="predicted"/>
<reference evidence="1 2" key="1">
    <citation type="submission" date="2016-03" db="EMBL/GenBank/DDBJ databases">
        <authorList>
            <person name="Sant'Anna F.H."/>
            <person name="Ambrosini A."/>
            <person name="Souza R."/>
            <person name="Bach E."/>
            <person name="Fernandes G."/>
            <person name="Balsanelli E."/>
            <person name="Baura V.A."/>
            <person name="Souza E.M."/>
            <person name="Passaglia L."/>
        </authorList>
    </citation>
    <scope>NUCLEOTIDE SEQUENCE [LARGE SCALE GENOMIC DNA]</scope>
    <source>
        <strain evidence="1 2">P26E</strain>
    </source>
</reference>
<dbReference type="RefSeq" id="WP_074106927.1">
    <property type="nucleotide sequence ID" value="NZ_LVWI01000014.1"/>
</dbReference>
<dbReference type="EMBL" id="LVWI01000014">
    <property type="protein sequence ID" value="OKP89554.1"/>
    <property type="molecule type" value="Genomic_DNA"/>
</dbReference>
<accession>A0ABX3EUH0</accession>
<keyword evidence="2" id="KW-1185">Reference proteome</keyword>
<evidence type="ECO:0000313" key="1">
    <source>
        <dbReference type="EMBL" id="OKP89554.1"/>
    </source>
</evidence>
<dbReference type="Proteomes" id="UP000186058">
    <property type="component" value="Unassembled WGS sequence"/>
</dbReference>
<sequence length="136" mass="15119">MDVVVSGQVKKLEKKVEDLLTRLGRITTMKKVTDVINPGQEASLDLSIGPDLNKYMIKYVYVEGFENSKMDIEILTSTSDHPFLVYKNKSNGHILYDVLDLPYEDEDAAGALHLKIMNSGSIPSSFIIRVSGLVSN</sequence>
<name>A0ABX3EUH0_9BACL</name>